<feature type="transmembrane region" description="Helical" evidence="7">
    <location>
        <begin position="62"/>
        <end position="82"/>
    </location>
</feature>
<feature type="transmembrane region" description="Helical" evidence="7">
    <location>
        <begin position="221"/>
        <end position="238"/>
    </location>
</feature>
<dbReference type="PROSITE" id="PS50850">
    <property type="entry name" value="MFS"/>
    <property type="match status" value="1"/>
</dbReference>
<evidence type="ECO:0000256" key="6">
    <source>
        <dbReference type="SAM" id="MobiDB-lite"/>
    </source>
</evidence>
<dbReference type="Pfam" id="PF07690">
    <property type="entry name" value="MFS_1"/>
    <property type="match status" value="1"/>
</dbReference>
<feature type="transmembrane region" description="Helical" evidence="7">
    <location>
        <begin position="369"/>
        <end position="388"/>
    </location>
</feature>
<accession>A0ABP6EIE3</accession>
<feature type="compositionally biased region" description="Low complexity" evidence="6">
    <location>
        <begin position="466"/>
        <end position="480"/>
    </location>
</feature>
<comment type="subcellular location">
    <subcellularLocation>
        <location evidence="1">Cell inner membrane</location>
        <topology evidence="1">Multi-pass membrane protein</topology>
    </subcellularLocation>
</comment>
<dbReference type="Gene3D" id="1.20.1720.10">
    <property type="entry name" value="Multidrug resistance protein D"/>
    <property type="match status" value="1"/>
</dbReference>
<dbReference type="PANTHER" id="PTHR23501">
    <property type="entry name" value="MAJOR FACILITATOR SUPERFAMILY"/>
    <property type="match status" value="1"/>
</dbReference>
<evidence type="ECO:0000256" key="2">
    <source>
        <dbReference type="ARBA" id="ARBA00022448"/>
    </source>
</evidence>
<evidence type="ECO:0000256" key="3">
    <source>
        <dbReference type="ARBA" id="ARBA00022692"/>
    </source>
</evidence>
<name>A0ABP6EIE3_9ACTN</name>
<dbReference type="SUPFAM" id="SSF103473">
    <property type="entry name" value="MFS general substrate transporter"/>
    <property type="match status" value="1"/>
</dbReference>
<dbReference type="InterPro" id="IPR036259">
    <property type="entry name" value="MFS_trans_sf"/>
</dbReference>
<protein>
    <submittedName>
        <fullName evidence="9">MFS transporter</fullName>
    </submittedName>
</protein>
<evidence type="ECO:0000256" key="1">
    <source>
        <dbReference type="ARBA" id="ARBA00004429"/>
    </source>
</evidence>
<feature type="transmembrane region" description="Helical" evidence="7">
    <location>
        <begin position="180"/>
        <end position="201"/>
    </location>
</feature>
<dbReference type="RefSeq" id="WP_344577863.1">
    <property type="nucleotide sequence ID" value="NZ_BAAARK010000012.1"/>
</dbReference>
<keyword evidence="10" id="KW-1185">Reference proteome</keyword>
<evidence type="ECO:0000313" key="9">
    <source>
        <dbReference type="EMBL" id="GAA2667053.1"/>
    </source>
</evidence>
<feature type="domain" description="Major facilitator superfamily (MFS) profile" evidence="8">
    <location>
        <begin position="24"/>
        <end position="467"/>
    </location>
</feature>
<dbReference type="EMBL" id="BAAARK010000012">
    <property type="protein sequence ID" value="GAA2667053.1"/>
    <property type="molecule type" value="Genomic_DNA"/>
</dbReference>
<keyword evidence="5 7" id="KW-0472">Membrane</keyword>
<proteinExistence type="predicted"/>
<keyword evidence="3 7" id="KW-0812">Transmembrane</keyword>
<reference evidence="10" key="1">
    <citation type="journal article" date="2019" name="Int. J. Syst. Evol. Microbiol.">
        <title>The Global Catalogue of Microorganisms (GCM) 10K type strain sequencing project: providing services to taxonomists for standard genome sequencing and annotation.</title>
        <authorList>
            <consortium name="The Broad Institute Genomics Platform"/>
            <consortium name="The Broad Institute Genome Sequencing Center for Infectious Disease"/>
            <person name="Wu L."/>
            <person name="Ma J."/>
        </authorList>
    </citation>
    <scope>NUCLEOTIDE SEQUENCE [LARGE SCALE GENOMIC DNA]</scope>
    <source>
        <strain evidence="10">JCM 16374</strain>
    </source>
</reference>
<feature type="transmembrane region" description="Helical" evidence="7">
    <location>
        <begin position="89"/>
        <end position="109"/>
    </location>
</feature>
<evidence type="ECO:0000256" key="4">
    <source>
        <dbReference type="ARBA" id="ARBA00022989"/>
    </source>
</evidence>
<feature type="transmembrane region" description="Helical" evidence="7">
    <location>
        <begin position="313"/>
        <end position="334"/>
    </location>
</feature>
<feature type="region of interest" description="Disordered" evidence="6">
    <location>
        <begin position="466"/>
        <end position="486"/>
    </location>
</feature>
<evidence type="ECO:0000259" key="8">
    <source>
        <dbReference type="PROSITE" id="PS50850"/>
    </source>
</evidence>
<dbReference type="PANTHER" id="PTHR23501:SF191">
    <property type="entry name" value="VACUOLAR BASIC AMINO ACID TRANSPORTER 4"/>
    <property type="match status" value="1"/>
</dbReference>
<dbReference type="Gene3D" id="1.20.1250.20">
    <property type="entry name" value="MFS general substrate transporter like domains"/>
    <property type="match status" value="1"/>
</dbReference>
<keyword evidence="4 7" id="KW-1133">Transmembrane helix</keyword>
<dbReference type="InterPro" id="IPR020846">
    <property type="entry name" value="MFS_dom"/>
</dbReference>
<feature type="transmembrane region" description="Helical" evidence="7">
    <location>
        <begin position="244"/>
        <end position="261"/>
    </location>
</feature>
<feature type="transmembrane region" description="Helical" evidence="7">
    <location>
        <begin position="409"/>
        <end position="429"/>
    </location>
</feature>
<organism evidence="9 10">
    <name type="scientific">Streptomyces lunalinharesii</name>
    <dbReference type="NCBI Taxonomy" id="333384"/>
    <lineage>
        <taxon>Bacteria</taxon>
        <taxon>Bacillati</taxon>
        <taxon>Actinomycetota</taxon>
        <taxon>Actinomycetes</taxon>
        <taxon>Kitasatosporales</taxon>
        <taxon>Streptomycetaceae</taxon>
        <taxon>Streptomyces</taxon>
    </lineage>
</organism>
<dbReference type="Proteomes" id="UP001500994">
    <property type="component" value="Unassembled WGS sequence"/>
</dbReference>
<comment type="caution">
    <text evidence="9">The sequence shown here is derived from an EMBL/GenBank/DDBJ whole genome shotgun (WGS) entry which is preliminary data.</text>
</comment>
<feature type="transmembrane region" description="Helical" evidence="7">
    <location>
        <begin position="115"/>
        <end position="138"/>
    </location>
</feature>
<evidence type="ECO:0000256" key="7">
    <source>
        <dbReference type="SAM" id="Phobius"/>
    </source>
</evidence>
<feature type="transmembrane region" description="Helical" evidence="7">
    <location>
        <begin position="441"/>
        <end position="458"/>
    </location>
</feature>
<dbReference type="InterPro" id="IPR011701">
    <property type="entry name" value="MFS"/>
</dbReference>
<sequence length="486" mass="49889">MTGRPARLRARRRTTDRGGFDRRLIAPMVLGSILNPINSSMLAVALIPIGRAFDAPPARTAWLVTALYLATSVGQPVVGRLVDSYGPRLLYLTGTALVGLAGALGAWAPNFGVLVLSRVLLGLGTSAAYPASMFLLRAESDRTGLRSPSGVLAALSACAQVIAVIGPTLGGLLISAGGWHLIFGINVPLSAACLVLGALRLPRAAALKEAGGVRPGRRTDAAGMALFAVMLSAFMLFVMEPRAAAWYLPLVGLVAGAAFTVRELRAPEPFIDLRVLGGNAPLLATYGRQALAYTTAYAFLYGFTQWLEEGRSVSARAAGLVLLPMSAAAVAATALTGRRAAVRGKLVVGALVQLVGCAALLSVDGASPLWWLAVVGAVIGIPQGLNGLANQNALYAQADPARMGSSAGLLRTFMYLGALAASAADAAFFRHGATTDGLHHLGWLLLAVAGAFLVASLTDRSLGRVGRAGDAAGAPTAEAAPQRTGG</sequence>
<feature type="transmembrane region" description="Helical" evidence="7">
    <location>
        <begin position="150"/>
        <end position="174"/>
    </location>
</feature>
<keyword evidence="2" id="KW-0813">Transport</keyword>
<gene>
    <name evidence="9" type="ORF">GCM10009864_40730</name>
</gene>
<feature type="transmembrane region" description="Helical" evidence="7">
    <location>
        <begin position="346"/>
        <end position="363"/>
    </location>
</feature>
<evidence type="ECO:0000313" key="10">
    <source>
        <dbReference type="Proteomes" id="UP001500994"/>
    </source>
</evidence>
<evidence type="ECO:0000256" key="5">
    <source>
        <dbReference type="ARBA" id="ARBA00023136"/>
    </source>
</evidence>